<dbReference type="EMBL" id="CP027668">
    <property type="protein sequence ID" value="AVO44078.1"/>
    <property type="molecule type" value="Genomic_DNA"/>
</dbReference>
<feature type="region of interest" description="Disordered" evidence="11">
    <location>
        <begin position="398"/>
        <end position="422"/>
    </location>
</feature>
<keyword evidence="4" id="KW-0597">Phosphoprotein</keyword>
<evidence type="ECO:0000313" key="15">
    <source>
        <dbReference type="EMBL" id="AVO44078.1"/>
    </source>
</evidence>
<dbReference type="Gene3D" id="3.30.565.10">
    <property type="entry name" value="Histidine kinase-like ATPase, C-terminal domain"/>
    <property type="match status" value="1"/>
</dbReference>
<keyword evidence="16" id="KW-1185">Reference proteome</keyword>
<dbReference type="PROSITE" id="PS50885">
    <property type="entry name" value="HAMP"/>
    <property type="match status" value="1"/>
</dbReference>
<organism evidence="15 16">
    <name type="scientific">Phreatobacter cathodiphilus</name>
    <dbReference type="NCBI Taxonomy" id="1868589"/>
    <lineage>
        <taxon>Bacteria</taxon>
        <taxon>Pseudomonadati</taxon>
        <taxon>Pseudomonadota</taxon>
        <taxon>Alphaproteobacteria</taxon>
        <taxon>Hyphomicrobiales</taxon>
        <taxon>Phreatobacteraceae</taxon>
        <taxon>Phreatobacter</taxon>
    </lineage>
</organism>
<dbReference type="PRINTS" id="PR00344">
    <property type="entry name" value="BCTRLSENSOR"/>
</dbReference>
<dbReference type="GO" id="GO:0000155">
    <property type="term" value="F:phosphorelay sensor kinase activity"/>
    <property type="evidence" value="ECO:0007669"/>
    <property type="project" value="InterPro"/>
</dbReference>
<evidence type="ECO:0000313" key="16">
    <source>
        <dbReference type="Proteomes" id="UP000237889"/>
    </source>
</evidence>
<sequence>MAAAPRAPSLARRLFLLALTFAVVLLTVTGIVLAAVNRTAVERGFDRRIQVYVKLLIADIAGAVDDTSIVIGANLGEPLFELPQSGWYWQILRTDAGRNEVRASRSLFDGRLPTLGPEAAADGPTRSREGYIEAPNGVRLRAVERVVELGEDGDFTIVVAGPADDILSTVRGFNLILVATLIMLAVGMGVSALLQVRVGLAPLQRLVGGLTAIRAGEQEHLEGDFPVEIAPLAREVNALIDSNREIVERSRTHVGNLAHALKTPLSVIQNEAAGRDDALALKVAEQTQVMRDQVNHHLDRARAAARARVATTVVPVADVVGSLARTMQKVHRDRDLEVACAVPQEVMFRGERNDLEEMVGNLVDNACKWASGRVVVTAEREQSPTSADRAFFSITVDDDGPGLTPEERESVGRRGRRLDETKPGSGLGLSIVAELAGLYEGSLRLDAAPTGGLRAVLRLPAV</sequence>
<evidence type="ECO:0000256" key="3">
    <source>
        <dbReference type="ARBA" id="ARBA00012438"/>
    </source>
</evidence>
<dbReference type="RefSeq" id="WP_106747408.1">
    <property type="nucleotide sequence ID" value="NZ_CP027668.1"/>
</dbReference>
<evidence type="ECO:0000256" key="9">
    <source>
        <dbReference type="ARBA" id="ARBA00023012"/>
    </source>
</evidence>
<evidence type="ECO:0000256" key="4">
    <source>
        <dbReference type="ARBA" id="ARBA00022553"/>
    </source>
</evidence>
<dbReference type="PANTHER" id="PTHR45436:SF5">
    <property type="entry name" value="SENSOR HISTIDINE KINASE TRCS"/>
    <property type="match status" value="1"/>
</dbReference>
<dbReference type="PROSITE" id="PS50109">
    <property type="entry name" value="HIS_KIN"/>
    <property type="match status" value="1"/>
</dbReference>
<accession>A0A2S0N7F8</accession>
<evidence type="ECO:0000256" key="5">
    <source>
        <dbReference type="ARBA" id="ARBA00022679"/>
    </source>
</evidence>
<protein>
    <recommendedName>
        <fullName evidence="3">histidine kinase</fullName>
        <ecNumber evidence="3">2.7.13.3</ecNumber>
    </recommendedName>
</protein>
<feature type="transmembrane region" description="Helical" evidence="12">
    <location>
        <begin position="175"/>
        <end position="196"/>
    </location>
</feature>
<evidence type="ECO:0000256" key="6">
    <source>
        <dbReference type="ARBA" id="ARBA00022692"/>
    </source>
</evidence>
<evidence type="ECO:0000256" key="10">
    <source>
        <dbReference type="ARBA" id="ARBA00023136"/>
    </source>
</evidence>
<dbReference type="InterPro" id="IPR003660">
    <property type="entry name" value="HAMP_dom"/>
</dbReference>
<gene>
    <name evidence="15" type="ORF">C6569_02795</name>
</gene>
<dbReference type="SMART" id="SM00387">
    <property type="entry name" value="HATPase_c"/>
    <property type="match status" value="1"/>
</dbReference>
<dbReference type="GO" id="GO:0005886">
    <property type="term" value="C:plasma membrane"/>
    <property type="evidence" value="ECO:0007669"/>
    <property type="project" value="TreeGrafter"/>
</dbReference>
<keyword evidence="6 12" id="KW-0812">Transmembrane</keyword>
<evidence type="ECO:0000256" key="7">
    <source>
        <dbReference type="ARBA" id="ARBA00022777"/>
    </source>
</evidence>
<dbReference type="SUPFAM" id="SSF47384">
    <property type="entry name" value="Homodimeric domain of signal transducing histidine kinase"/>
    <property type="match status" value="1"/>
</dbReference>
<dbReference type="Pfam" id="PF02518">
    <property type="entry name" value="HATPase_c"/>
    <property type="match status" value="1"/>
</dbReference>
<keyword evidence="10 12" id="KW-0472">Membrane</keyword>
<dbReference type="InterPro" id="IPR050428">
    <property type="entry name" value="TCS_sensor_his_kinase"/>
</dbReference>
<dbReference type="PANTHER" id="PTHR45436">
    <property type="entry name" value="SENSOR HISTIDINE KINASE YKOH"/>
    <property type="match status" value="1"/>
</dbReference>
<evidence type="ECO:0000259" key="14">
    <source>
        <dbReference type="PROSITE" id="PS50885"/>
    </source>
</evidence>
<dbReference type="SUPFAM" id="SSF55874">
    <property type="entry name" value="ATPase domain of HSP90 chaperone/DNA topoisomerase II/histidine kinase"/>
    <property type="match status" value="1"/>
</dbReference>
<evidence type="ECO:0000256" key="11">
    <source>
        <dbReference type="SAM" id="MobiDB-lite"/>
    </source>
</evidence>
<dbReference type="Proteomes" id="UP000237889">
    <property type="component" value="Chromosome"/>
</dbReference>
<evidence type="ECO:0000256" key="12">
    <source>
        <dbReference type="SAM" id="Phobius"/>
    </source>
</evidence>
<reference evidence="15 16" key="1">
    <citation type="submission" date="2018-03" db="EMBL/GenBank/DDBJ databases">
        <title>Genome sequencing of Phreatobacter sp.</title>
        <authorList>
            <person name="Kim S.-J."/>
            <person name="Heo J."/>
            <person name="Kwon S.-W."/>
        </authorList>
    </citation>
    <scope>NUCLEOTIDE SEQUENCE [LARGE SCALE GENOMIC DNA]</scope>
    <source>
        <strain evidence="15 16">S-12</strain>
    </source>
</reference>
<dbReference type="InterPro" id="IPR036890">
    <property type="entry name" value="HATPase_C_sf"/>
</dbReference>
<dbReference type="InterPro" id="IPR036097">
    <property type="entry name" value="HisK_dim/P_sf"/>
</dbReference>
<feature type="domain" description="Histidine kinase" evidence="13">
    <location>
        <begin position="256"/>
        <end position="462"/>
    </location>
</feature>
<evidence type="ECO:0000256" key="2">
    <source>
        <dbReference type="ARBA" id="ARBA00004370"/>
    </source>
</evidence>
<dbReference type="AlphaFoldDB" id="A0A2S0N7F8"/>
<name>A0A2S0N7F8_9HYPH</name>
<keyword evidence="15" id="KW-0547">Nucleotide-binding</keyword>
<comment type="catalytic activity">
    <reaction evidence="1">
        <text>ATP + protein L-histidine = ADP + protein N-phospho-L-histidine.</text>
        <dbReference type="EC" id="2.7.13.3"/>
    </reaction>
</comment>
<keyword evidence="15" id="KW-0067">ATP-binding</keyword>
<dbReference type="InterPro" id="IPR005467">
    <property type="entry name" value="His_kinase_dom"/>
</dbReference>
<keyword evidence="5" id="KW-0808">Transferase</keyword>
<keyword evidence="8 12" id="KW-1133">Transmembrane helix</keyword>
<dbReference type="KEGG" id="phr:C6569_02795"/>
<comment type="subcellular location">
    <subcellularLocation>
        <location evidence="2">Membrane</location>
    </subcellularLocation>
</comment>
<dbReference type="OrthoDB" id="9809567at2"/>
<dbReference type="InterPro" id="IPR003594">
    <property type="entry name" value="HATPase_dom"/>
</dbReference>
<evidence type="ECO:0000256" key="1">
    <source>
        <dbReference type="ARBA" id="ARBA00000085"/>
    </source>
</evidence>
<dbReference type="EC" id="2.7.13.3" evidence="3"/>
<feature type="domain" description="HAMP" evidence="14">
    <location>
        <begin position="197"/>
        <end position="248"/>
    </location>
</feature>
<dbReference type="InterPro" id="IPR004358">
    <property type="entry name" value="Sig_transdc_His_kin-like_C"/>
</dbReference>
<dbReference type="GO" id="GO:0005524">
    <property type="term" value="F:ATP binding"/>
    <property type="evidence" value="ECO:0007669"/>
    <property type="project" value="UniProtKB-KW"/>
</dbReference>
<evidence type="ECO:0000256" key="8">
    <source>
        <dbReference type="ARBA" id="ARBA00022989"/>
    </source>
</evidence>
<proteinExistence type="predicted"/>
<feature type="compositionally biased region" description="Basic and acidic residues" evidence="11">
    <location>
        <begin position="405"/>
        <end position="422"/>
    </location>
</feature>
<keyword evidence="9" id="KW-0902">Two-component regulatory system</keyword>
<evidence type="ECO:0000259" key="13">
    <source>
        <dbReference type="PROSITE" id="PS50109"/>
    </source>
</evidence>
<dbReference type="Gene3D" id="1.10.287.130">
    <property type="match status" value="1"/>
</dbReference>
<keyword evidence="7" id="KW-0418">Kinase</keyword>